<sequence length="106" mass="11228">MNGALCRGIPPVSQGEFPSLGNSAGFNPGGTAKGYQIIPELCIIAPMLRPVFQKTGSIGTGCTFQVSFLRRGVCSEGDMWNEDTSTCAYGSAPQYPREYPGLLFSG</sequence>
<accession>A0A0W8EKW3</accession>
<reference evidence="1" key="1">
    <citation type="journal article" date="2015" name="Proc. Natl. Acad. Sci. U.S.A.">
        <title>Networks of energetic and metabolic interactions define dynamics in microbial communities.</title>
        <authorList>
            <person name="Embree M."/>
            <person name="Liu J.K."/>
            <person name="Al-Bassam M.M."/>
            <person name="Zengler K."/>
        </authorList>
    </citation>
    <scope>NUCLEOTIDE SEQUENCE</scope>
</reference>
<dbReference type="AlphaFoldDB" id="A0A0W8EKW3"/>
<name>A0A0W8EKW3_9ZZZZ</name>
<gene>
    <name evidence="1" type="ORF">ASZ90_016620</name>
</gene>
<protein>
    <submittedName>
        <fullName evidence="1">Uncharacterized protein</fullName>
    </submittedName>
</protein>
<evidence type="ECO:0000313" key="1">
    <source>
        <dbReference type="EMBL" id="KUG09247.1"/>
    </source>
</evidence>
<proteinExistence type="predicted"/>
<organism evidence="1">
    <name type="scientific">hydrocarbon metagenome</name>
    <dbReference type="NCBI Taxonomy" id="938273"/>
    <lineage>
        <taxon>unclassified sequences</taxon>
        <taxon>metagenomes</taxon>
        <taxon>ecological metagenomes</taxon>
    </lineage>
</organism>
<comment type="caution">
    <text evidence="1">The sequence shown here is derived from an EMBL/GenBank/DDBJ whole genome shotgun (WGS) entry which is preliminary data.</text>
</comment>
<dbReference type="EMBL" id="LNQE01001752">
    <property type="protein sequence ID" value="KUG09247.1"/>
    <property type="molecule type" value="Genomic_DNA"/>
</dbReference>